<dbReference type="Gene3D" id="3.40.50.150">
    <property type="entry name" value="Vaccinia Virus protein VP39"/>
    <property type="match status" value="1"/>
</dbReference>
<dbReference type="EMBL" id="MT141560">
    <property type="protein sequence ID" value="QJA66754.1"/>
    <property type="molecule type" value="Genomic_DNA"/>
</dbReference>
<evidence type="ECO:0000259" key="1">
    <source>
        <dbReference type="Pfam" id="PF08241"/>
    </source>
</evidence>
<evidence type="ECO:0000313" key="2">
    <source>
        <dbReference type="EMBL" id="QJA66754.1"/>
    </source>
</evidence>
<proteinExistence type="predicted"/>
<dbReference type="GO" id="GO:0005737">
    <property type="term" value="C:cytoplasm"/>
    <property type="evidence" value="ECO:0007669"/>
    <property type="project" value="TreeGrafter"/>
</dbReference>
<evidence type="ECO:0000313" key="3">
    <source>
        <dbReference type="EMBL" id="QJA76125.1"/>
    </source>
</evidence>
<dbReference type="Pfam" id="PF08241">
    <property type="entry name" value="Methyltransf_11"/>
    <property type="match status" value="1"/>
</dbReference>
<reference evidence="3" key="1">
    <citation type="submission" date="2020-03" db="EMBL/GenBank/DDBJ databases">
        <title>The deep terrestrial virosphere.</title>
        <authorList>
            <person name="Holmfeldt K."/>
            <person name="Nilsson E."/>
            <person name="Simone D."/>
            <person name="Lopez-Fernandez M."/>
            <person name="Wu X."/>
            <person name="de Brujin I."/>
            <person name="Lundin D."/>
            <person name="Andersson A."/>
            <person name="Bertilsson S."/>
            <person name="Dopson M."/>
        </authorList>
    </citation>
    <scope>NUCLEOTIDE SEQUENCE</scope>
    <source>
        <strain evidence="3">MM415A01576</strain>
        <strain evidence="2">MM415B00334</strain>
    </source>
</reference>
<dbReference type="PANTHER" id="PTHR32379:SF1">
    <property type="entry name" value="GUANIDINOACETATE N-METHYLTRANSFERASE"/>
    <property type="match status" value="1"/>
</dbReference>
<dbReference type="GO" id="GO:0005634">
    <property type="term" value="C:nucleus"/>
    <property type="evidence" value="ECO:0007669"/>
    <property type="project" value="TreeGrafter"/>
</dbReference>
<sequence>MTESEYRNAELTINESGIWLGDVHIMPTAEDGLIQADVRRLCHEHKPRRVLELGFGLGLSATAFQEYGIAEHCIIEAHSVIAARARQWAAGRPGIEIIEGFAQTVPVPDGAWDLVFDDRYDLTDTALDVTRFVHRYLFTCRGYGGN</sequence>
<name>A0A6M3K5L6_9ZZZZ</name>
<keyword evidence="3" id="KW-0808">Transferase</keyword>
<gene>
    <name evidence="3" type="ORF">MM415A01576_0004</name>
    <name evidence="2" type="ORF">MM415B00334_0007</name>
</gene>
<dbReference type="GO" id="GO:0006601">
    <property type="term" value="P:creatine biosynthetic process"/>
    <property type="evidence" value="ECO:0007669"/>
    <property type="project" value="TreeGrafter"/>
</dbReference>
<dbReference type="GO" id="GO:0030731">
    <property type="term" value="F:guanidinoacetate N-methyltransferase activity"/>
    <property type="evidence" value="ECO:0007669"/>
    <property type="project" value="TreeGrafter"/>
</dbReference>
<dbReference type="InterPro" id="IPR051038">
    <property type="entry name" value="RMT2/GAMT_Mtase"/>
</dbReference>
<dbReference type="AlphaFoldDB" id="A0A6M3K5L6"/>
<dbReference type="InterPro" id="IPR013216">
    <property type="entry name" value="Methyltransf_11"/>
</dbReference>
<dbReference type="CDD" id="cd02440">
    <property type="entry name" value="AdoMet_MTases"/>
    <property type="match status" value="1"/>
</dbReference>
<feature type="domain" description="Methyltransferase type 11" evidence="1">
    <location>
        <begin position="51"/>
        <end position="116"/>
    </location>
</feature>
<accession>A0A6M3K5L6</accession>
<dbReference type="InterPro" id="IPR029063">
    <property type="entry name" value="SAM-dependent_MTases_sf"/>
</dbReference>
<dbReference type="SUPFAM" id="SSF53335">
    <property type="entry name" value="S-adenosyl-L-methionine-dependent methyltransferases"/>
    <property type="match status" value="1"/>
</dbReference>
<dbReference type="EMBL" id="MT142206">
    <property type="protein sequence ID" value="QJA76125.1"/>
    <property type="molecule type" value="Genomic_DNA"/>
</dbReference>
<dbReference type="PANTHER" id="PTHR32379">
    <property type="entry name" value="GUANIDINOACETATE N-METHYLTRANSFERASE"/>
    <property type="match status" value="1"/>
</dbReference>
<protein>
    <submittedName>
        <fullName evidence="3">Putative methyltransferase</fullName>
    </submittedName>
</protein>
<organism evidence="3">
    <name type="scientific">viral metagenome</name>
    <dbReference type="NCBI Taxonomy" id="1070528"/>
    <lineage>
        <taxon>unclassified sequences</taxon>
        <taxon>metagenomes</taxon>
        <taxon>organismal metagenomes</taxon>
    </lineage>
</organism>
<dbReference type="GO" id="GO:0032259">
    <property type="term" value="P:methylation"/>
    <property type="evidence" value="ECO:0007669"/>
    <property type="project" value="UniProtKB-KW"/>
</dbReference>
<keyword evidence="3" id="KW-0489">Methyltransferase</keyword>